<evidence type="ECO:0000259" key="1">
    <source>
        <dbReference type="PROSITE" id="PS51186"/>
    </source>
</evidence>
<dbReference type="RefSeq" id="WP_186842305.1">
    <property type="nucleotide sequence ID" value="NZ_WJBC01000010.1"/>
</dbReference>
<name>A0ABR6WVF9_9FIRM</name>
<dbReference type="PROSITE" id="PS51186">
    <property type="entry name" value="GNAT"/>
    <property type="match status" value="1"/>
</dbReference>
<evidence type="ECO:0000313" key="3">
    <source>
        <dbReference type="Proteomes" id="UP000603234"/>
    </source>
</evidence>
<dbReference type="InterPro" id="IPR016181">
    <property type="entry name" value="Acyl_CoA_acyltransferase"/>
</dbReference>
<gene>
    <name evidence="2" type="ORF">GH808_08235</name>
</gene>
<organism evidence="2 3">
    <name type="scientific">Acetobacterium fimetarium</name>
    <dbReference type="NCBI Taxonomy" id="52691"/>
    <lineage>
        <taxon>Bacteria</taxon>
        <taxon>Bacillati</taxon>
        <taxon>Bacillota</taxon>
        <taxon>Clostridia</taxon>
        <taxon>Eubacteriales</taxon>
        <taxon>Eubacteriaceae</taxon>
        <taxon>Acetobacterium</taxon>
    </lineage>
</organism>
<keyword evidence="3" id="KW-1185">Reference proteome</keyword>
<dbReference type="Pfam" id="PF00583">
    <property type="entry name" value="Acetyltransf_1"/>
    <property type="match status" value="1"/>
</dbReference>
<feature type="domain" description="N-acetyltransferase" evidence="1">
    <location>
        <begin position="3"/>
        <end position="148"/>
    </location>
</feature>
<accession>A0ABR6WVF9</accession>
<dbReference type="Proteomes" id="UP000603234">
    <property type="component" value="Unassembled WGS sequence"/>
</dbReference>
<dbReference type="SUPFAM" id="SSF55729">
    <property type="entry name" value="Acyl-CoA N-acyltransferases (Nat)"/>
    <property type="match status" value="1"/>
</dbReference>
<protein>
    <submittedName>
        <fullName evidence="2">GNAT family N-acetyltransferase</fullName>
    </submittedName>
</protein>
<sequence length="181" mass="21695">MEMKLTELEVKDFWQIYELMKVSFIKEEIRTYENGLEQLNKEEYRILISRNSQDVIAGFIAEWNFRSFVFLEHFAVREKLRGTGIGSEILKAYLQKTSKPVVIEVEDNKTEIDRRRIAFYQRMGFFLSEFGYLQPVLRGDANKKIPLRIMSYPEALSAERYRQFKKTVFEKIYKEDDELCE</sequence>
<comment type="caution">
    <text evidence="2">The sequence shown here is derived from an EMBL/GenBank/DDBJ whole genome shotgun (WGS) entry which is preliminary data.</text>
</comment>
<reference evidence="2 3" key="1">
    <citation type="journal article" date="2020" name="mSystems">
        <title>Defining Genomic and Predicted Metabolic Features of the Acetobacterium Genus.</title>
        <authorList>
            <person name="Ross D.E."/>
            <person name="Marshall C.W."/>
            <person name="Gulliver D."/>
            <person name="May H.D."/>
            <person name="Norman R.S."/>
        </authorList>
    </citation>
    <scope>NUCLEOTIDE SEQUENCE [LARGE SCALE GENOMIC DNA]</scope>
    <source>
        <strain evidence="2 3">DSM 8238</strain>
    </source>
</reference>
<dbReference type="Gene3D" id="3.40.630.30">
    <property type="match status" value="1"/>
</dbReference>
<dbReference type="InterPro" id="IPR000182">
    <property type="entry name" value="GNAT_dom"/>
</dbReference>
<proteinExistence type="predicted"/>
<dbReference type="EMBL" id="WJBC01000010">
    <property type="protein sequence ID" value="MBC3804418.1"/>
    <property type="molecule type" value="Genomic_DNA"/>
</dbReference>
<evidence type="ECO:0000313" key="2">
    <source>
        <dbReference type="EMBL" id="MBC3804418.1"/>
    </source>
</evidence>
<dbReference type="CDD" id="cd04301">
    <property type="entry name" value="NAT_SF"/>
    <property type="match status" value="1"/>
</dbReference>